<proteinExistence type="predicted"/>
<evidence type="ECO:0000259" key="3">
    <source>
        <dbReference type="PROSITE" id="PS01186"/>
    </source>
</evidence>
<sequence length="234" mass="25670">MKLLFFALISLFASKAKCHQGSVCDMLCTGQAGQPSHVVNYCKVSAMNLTKNQRCCVNSTKGNFTDTDVMGVDLRNCSLQNITGFFKDMTSLVVITLDDNPDLESVAADEFYHLTSLDYLTLPSDKKKPEECPGGIMAWKERDFVNNSLVCQHQANNTCFNIENNATCPSPQSYCVPAGPGLVDCLCSPGYHGYKCLRQGTFPLVPFIGGLCGSTVVLAGFLWVTQRRHVKKQS</sequence>
<keyword evidence="1" id="KW-0472">Membrane</keyword>
<dbReference type="SUPFAM" id="SSF52058">
    <property type="entry name" value="L domain-like"/>
    <property type="match status" value="1"/>
</dbReference>
<dbReference type="PROSITE" id="PS01186">
    <property type="entry name" value="EGF_2"/>
    <property type="match status" value="1"/>
</dbReference>
<evidence type="ECO:0000256" key="1">
    <source>
        <dbReference type="SAM" id="Phobius"/>
    </source>
</evidence>
<dbReference type="Gene3D" id="3.80.10.10">
    <property type="entry name" value="Ribonuclease Inhibitor"/>
    <property type="match status" value="1"/>
</dbReference>
<protein>
    <recommendedName>
        <fullName evidence="3">EGF-like domain-containing protein</fullName>
    </recommendedName>
</protein>
<feature type="signal peptide" evidence="2">
    <location>
        <begin position="1"/>
        <end position="18"/>
    </location>
</feature>
<keyword evidence="2" id="KW-0732">Signal</keyword>
<dbReference type="InterPro" id="IPR042350">
    <property type="entry name" value="ATRAID"/>
</dbReference>
<dbReference type="PANTHER" id="PTHR15926:SF1">
    <property type="entry name" value="ALL-TRANS RETINOIC ACID-INDUCED DIFFERENTIATION FACTOR"/>
    <property type="match status" value="1"/>
</dbReference>
<evidence type="ECO:0000313" key="5">
    <source>
        <dbReference type="Proteomes" id="UP001374579"/>
    </source>
</evidence>
<feature type="domain" description="EGF-like" evidence="3">
    <location>
        <begin position="185"/>
        <end position="196"/>
    </location>
</feature>
<keyword evidence="1" id="KW-1133">Transmembrane helix</keyword>
<dbReference type="InterPro" id="IPR000742">
    <property type="entry name" value="EGF"/>
</dbReference>
<dbReference type="InterPro" id="IPR001611">
    <property type="entry name" value="Leu-rich_rpt"/>
</dbReference>
<evidence type="ECO:0000313" key="4">
    <source>
        <dbReference type="EMBL" id="KAK7100556.1"/>
    </source>
</evidence>
<comment type="caution">
    <text evidence="4">The sequence shown here is derived from an EMBL/GenBank/DDBJ whole genome shotgun (WGS) entry which is preliminary data.</text>
</comment>
<reference evidence="4 5" key="1">
    <citation type="submission" date="2024-02" db="EMBL/GenBank/DDBJ databases">
        <title>Chromosome-scale genome assembly of the rough periwinkle Littorina saxatilis.</title>
        <authorList>
            <person name="De Jode A."/>
            <person name="Faria R."/>
            <person name="Formenti G."/>
            <person name="Sims Y."/>
            <person name="Smith T.P."/>
            <person name="Tracey A."/>
            <person name="Wood J.M.D."/>
            <person name="Zagrodzka Z.B."/>
            <person name="Johannesson K."/>
            <person name="Butlin R.K."/>
            <person name="Leder E.H."/>
        </authorList>
    </citation>
    <scope>NUCLEOTIDE SEQUENCE [LARGE SCALE GENOMIC DNA]</scope>
    <source>
        <strain evidence="4">Snail1</strain>
        <tissue evidence="4">Muscle</tissue>
    </source>
</reference>
<keyword evidence="1" id="KW-0812">Transmembrane</keyword>
<evidence type="ECO:0000256" key="2">
    <source>
        <dbReference type="SAM" id="SignalP"/>
    </source>
</evidence>
<dbReference type="Pfam" id="PF13855">
    <property type="entry name" value="LRR_8"/>
    <property type="match status" value="1"/>
</dbReference>
<feature type="chain" id="PRO_5042982003" description="EGF-like domain-containing protein" evidence="2">
    <location>
        <begin position="19"/>
        <end position="234"/>
    </location>
</feature>
<organism evidence="4 5">
    <name type="scientific">Littorina saxatilis</name>
    <dbReference type="NCBI Taxonomy" id="31220"/>
    <lineage>
        <taxon>Eukaryota</taxon>
        <taxon>Metazoa</taxon>
        <taxon>Spiralia</taxon>
        <taxon>Lophotrochozoa</taxon>
        <taxon>Mollusca</taxon>
        <taxon>Gastropoda</taxon>
        <taxon>Caenogastropoda</taxon>
        <taxon>Littorinimorpha</taxon>
        <taxon>Littorinoidea</taxon>
        <taxon>Littorinidae</taxon>
        <taxon>Littorina</taxon>
    </lineage>
</organism>
<keyword evidence="5" id="KW-1185">Reference proteome</keyword>
<feature type="transmembrane region" description="Helical" evidence="1">
    <location>
        <begin position="204"/>
        <end position="224"/>
    </location>
</feature>
<dbReference type="PANTHER" id="PTHR15926">
    <property type="entry name" value="ALL-TRANS RETINOIC ACID-INDUCED DIFFERENTIATION FACTOR"/>
    <property type="match status" value="1"/>
</dbReference>
<name>A0AAN9B755_9CAEN</name>
<gene>
    <name evidence="4" type="ORF">V1264_023485</name>
</gene>
<dbReference type="EMBL" id="JBAMIC010000011">
    <property type="protein sequence ID" value="KAK7100556.1"/>
    <property type="molecule type" value="Genomic_DNA"/>
</dbReference>
<accession>A0AAN9B755</accession>
<dbReference type="InterPro" id="IPR032675">
    <property type="entry name" value="LRR_dom_sf"/>
</dbReference>
<dbReference type="AlphaFoldDB" id="A0AAN9B755"/>
<dbReference type="Proteomes" id="UP001374579">
    <property type="component" value="Unassembled WGS sequence"/>
</dbReference>